<keyword evidence="11" id="KW-0966">Cell projection</keyword>
<evidence type="ECO:0000256" key="9">
    <source>
        <dbReference type="NCBIfam" id="TIGR01400"/>
    </source>
</evidence>
<evidence type="ECO:0000313" key="12">
    <source>
        <dbReference type="Proteomes" id="UP000011747"/>
    </source>
</evidence>
<keyword evidence="8 10" id="KW-0975">Bacterial flagellum</keyword>
<feature type="transmembrane region" description="Helical" evidence="10">
    <location>
        <begin position="6"/>
        <end position="28"/>
    </location>
</feature>
<dbReference type="Pfam" id="PF01311">
    <property type="entry name" value="Bac_export_1"/>
    <property type="match status" value="1"/>
</dbReference>
<organism evidence="11 12">
    <name type="scientific">Bacillus smithii 7_3_47FAA</name>
    <dbReference type="NCBI Taxonomy" id="665952"/>
    <lineage>
        <taxon>Bacteria</taxon>
        <taxon>Bacillati</taxon>
        <taxon>Bacillota</taxon>
        <taxon>Bacilli</taxon>
        <taxon>Bacillales</taxon>
        <taxon>Bacillaceae</taxon>
        <taxon>Bacillus</taxon>
    </lineage>
</organism>
<accession>G9QMS8</accession>
<dbReference type="PATRIC" id="fig|665952.3.peg.2408"/>
<protein>
    <recommendedName>
        <fullName evidence="3 9">Flagellar biosynthetic protein FliR</fullName>
    </recommendedName>
</protein>
<sequence length="258" mass="28654">MDQLVPKFSVFLLIFVRVASFFVTVPLFSYRTIPAIHRVGVSFALSWMMYYTMNTAPIAIDGAYFLLILKEMLVGLLIGFTAALVMAAVQVAGALIDFQMGFTIANVIDPHTGMQSPIMGQYFYMFALLFLLSVNGHHLLLDGIYYSYQLIPLEQGKFSLGSSSFAQYMIHAFQSMFVIAFQMAIPVVASLFLVDVALGIIARTVPQMNIFVVGFPVKIAVAFIVMIVVMSAIFAVVQHLFEMMLYAMRDVMKIIGGT</sequence>
<evidence type="ECO:0000256" key="10">
    <source>
        <dbReference type="RuleBase" id="RU362071"/>
    </source>
</evidence>
<evidence type="ECO:0000256" key="8">
    <source>
        <dbReference type="ARBA" id="ARBA00023143"/>
    </source>
</evidence>
<dbReference type="PANTHER" id="PTHR30065">
    <property type="entry name" value="FLAGELLAR BIOSYNTHETIC PROTEIN FLIR"/>
    <property type="match status" value="1"/>
</dbReference>
<comment type="subcellular location">
    <subcellularLocation>
        <location evidence="10">Cell membrane</location>
        <topology evidence="10">Multi-pass membrane protein</topology>
    </subcellularLocation>
    <subcellularLocation>
        <location evidence="10">Bacterial flagellum basal body</location>
    </subcellularLocation>
</comment>
<evidence type="ECO:0000256" key="6">
    <source>
        <dbReference type="ARBA" id="ARBA00022989"/>
    </source>
</evidence>
<evidence type="ECO:0000256" key="1">
    <source>
        <dbReference type="ARBA" id="ARBA00002578"/>
    </source>
</evidence>
<reference evidence="11 12" key="1">
    <citation type="submission" date="2011-09" db="EMBL/GenBank/DDBJ databases">
        <title>The Genome Sequence of Bacillus smithii 7_3_47FAA.</title>
        <authorList>
            <consortium name="The Broad Institute Genome Sequencing Platform"/>
            <person name="Earl A."/>
            <person name="Ward D."/>
            <person name="Feldgarden M."/>
            <person name="Gevers D."/>
            <person name="Daigneault M."/>
            <person name="Strauss J."/>
            <person name="Allen-Vercoe E."/>
            <person name="Young S.K."/>
            <person name="Zeng Q."/>
            <person name="Gargeya S."/>
            <person name="Fitzgerald M."/>
            <person name="Haas B."/>
            <person name="Abouelleil A."/>
            <person name="Alvarado L."/>
            <person name="Arachchi H.M."/>
            <person name="Berlin A."/>
            <person name="Brown A."/>
            <person name="Chapman S.B."/>
            <person name="Chen Z."/>
            <person name="Dunbar C."/>
            <person name="Freedman E."/>
            <person name="Gearin G."/>
            <person name="Goldberg J."/>
            <person name="Griggs A."/>
            <person name="Gujja S."/>
            <person name="Heiman D."/>
            <person name="Howarth C."/>
            <person name="Larson L."/>
            <person name="Lui A."/>
            <person name="MacDonald P.J.P."/>
            <person name="Montmayeur A."/>
            <person name="Murphy C."/>
            <person name="Neiman D."/>
            <person name="Pearson M."/>
            <person name="Priest M."/>
            <person name="Roberts A."/>
            <person name="Saif S."/>
            <person name="Shea T."/>
            <person name="Shenoy N."/>
            <person name="Sisk P."/>
            <person name="Stolte C."/>
            <person name="Sykes S."/>
            <person name="Wortman J."/>
            <person name="Nusbaum C."/>
            <person name="Birren B."/>
        </authorList>
    </citation>
    <scope>NUCLEOTIDE SEQUENCE [LARGE SCALE GENOMIC DNA]</scope>
    <source>
        <strain evidence="11 12">7_3_47FAA</strain>
    </source>
</reference>
<keyword evidence="11" id="KW-0282">Flagellum</keyword>
<keyword evidence="7 10" id="KW-0472">Membrane</keyword>
<feature type="transmembrane region" description="Helical" evidence="10">
    <location>
        <begin position="73"/>
        <end position="96"/>
    </location>
</feature>
<dbReference type="EMBL" id="ACWF01000120">
    <property type="protein sequence ID" value="EHL76899.1"/>
    <property type="molecule type" value="Genomic_DNA"/>
</dbReference>
<keyword evidence="11" id="KW-0969">Cilium</keyword>
<keyword evidence="6 10" id="KW-1133">Transmembrane helix</keyword>
<dbReference type="AlphaFoldDB" id="G9QMS8"/>
<dbReference type="HOGENOM" id="CLU_063626_2_3_9"/>
<evidence type="ECO:0000313" key="11">
    <source>
        <dbReference type="EMBL" id="EHL76899.1"/>
    </source>
</evidence>
<keyword evidence="12" id="KW-1185">Reference proteome</keyword>
<dbReference type="GO" id="GO:0044780">
    <property type="term" value="P:bacterial-type flagellum assembly"/>
    <property type="evidence" value="ECO:0007669"/>
    <property type="project" value="UniProtKB-UniRule"/>
</dbReference>
<keyword evidence="4 10" id="KW-1003">Cell membrane</keyword>
<dbReference type="RefSeq" id="WP_003354595.1">
    <property type="nucleotide sequence ID" value="NZ_JH414757.1"/>
</dbReference>
<dbReference type="Proteomes" id="UP000011747">
    <property type="component" value="Unassembled WGS sequence"/>
</dbReference>
<dbReference type="InterPro" id="IPR002010">
    <property type="entry name" value="T3SS_IM_R"/>
</dbReference>
<evidence type="ECO:0000256" key="4">
    <source>
        <dbReference type="ARBA" id="ARBA00022475"/>
    </source>
</evidence>
<evidence type="ECO:0000256" key="7">
    <source>
        <dbReference type="ARBA" id="ARBA00023136"/>
    </source>
</evidence>
<feature type="transmembrane region" description="Helical" evidence="10">
    <location>
        <begin position="122"/>
        <end position="148"/>
    </location>
</feature>
<dbReference type="PANTHER" id="PTHR30065:SF1">
    <property type="entry name" value="SURFACE PRESENTATION OF ANTIGENS PROTEIN SPAR"/>
    <property type="match status" value="1"/>
</dbReference>
<evidence type="ECO:0000256" key="3">
    <source>
        <dbReference type="ARBA" id="ARBA00021717"/>
    </source>
</evidence>
<comment type="caution">
    <text evidence="11">The sequence shown here is derived from an EMBL/GenBank/DDBJ whole genome shotgun (WGS) entry which is preliminary data.</text>
</comment>
<gene>
    <name evidence="11" type="ORF">HMPREF1015_00845</name>
</gene>
<proteinExistence type="inferred from homology"/>
<dbReference type="InterPro" id="IPR006303">
    <property type="entry name" value="FliR"/>
</dbReference>
<comment type="function">
    <text evidence="1 10">Role in flagellar biosynthesis.</text>
</comment>
<dbReference type="NCBIfam" id="TIGR01400">
    <property type="entry name" value="fliR"/>
    <property type="match status" value="1"/>
</dbReference>
<keyword evidence="5 10" id="KW-0812">Transmembrane</keyword>
<comment type="similarity">
    <text evidence="2 10">Belongs to the FliR/MopE/SpaR family.</text>
</comment>
<evidence type="ECO:0000256" key="2">
    <source>
        <dbReference type="ARBA" id="ARBA00009772"/>
    </source>
</evidence>
<feature type="transmembrane region" description="Helical" evidence="10">
    <location>
        <begin position="210"/>
        <end position="237"/>
    </location>
</feature>
<feature type="transmembrane region" description="Helical" evidence="10">
    <location>
        <begin position="168"/>
        <end position="198"/>
    </location>
</feature>
<dbReference type="GO" id="GO:0006605">
    <property type="term" value="P:protein targeting"/>
    <property type="evidence" value="ECO:0007669"/>
    <property type="project" value="UniProtKB-UniRule"/>
</dbReference>
<name>G9QMS8_9BACI</name>
<evidence type="ECO:0000256" key="5">
    <source>
        <dbReference type="ARBA" id="ARBA00022692"/>
    </source>
</evidence>
<dbReference type="GO" id="GO:0009425">
    <property type="term" value="C:bacterial-type flagellum basal body"/>
    <property type="evidence" value="ECO:0007669"/>
    <property type="project" value="UniProtKB-SubCell"/>
</dbReference>
<dbReference type="GO" id="GO:0005886">
    <property type="term" value="C:plasma membrane"/>
    <property type="evidence" value="ECO:0007669"/>
    <property type="project" value="UniProtKB-SubCell"/>
</dbReference>
<dbReference type="PRINTS" id="PR00953">
    <property type="entry name" value="TYPE3IMRPROT"/>
</dbReference>